<dbReference type="EMBL" id="JAENIG010000003">
    <property type="protein sequence ID" value="MBK1854346.1"/>
    <property type="molecule type" value="Genomic_DNA"/>
</dbReference>
<keyword evidence="2" id="KW-0732">Signal</keyword>
<dbReference type="Pfam" id="PF03938">
    <property type="entry name" value="OmpH"/>
    <property type="match status" value="1"/>
</dbReference>
<dbReference type="Gene3D" id="3.30.910.20">
    <property type="entry name" value="Skp domain"/>
    <property type="match status" value="1"/>
</dbReference>
<dbReference type="AlphaFoldDB" id="A0AAE2SDJ0"/>
<evidence type="ECO:0000256" key="2">
    <source>
        <dbReference type="ARBA" id="ARBA00022729"/>
    </source>
</evidence>
<evidence type="ECO:0000313" key="3">
    <source>
        <dbReference type="EMBL" id="MBK1854346.1"/>
    </source>
</evidence>
<reference evidence="3" key="1">
    <citation type="submission" date="2021-01" db="EMBL/GenBank/DDBJ databases">
        <title>Modified the classification status of verrucomicrobia.</title>
        <authorList>
            <person name="Feng X."/>
        </authorList>
    </citation>
    <scope>NUCLEOTIDE SEQUENCE</scope>
    <source>
        <strain evidence="3">5K15</strain>
    </source>
</reference>
<dbReference type="GO" id="GO:0005829">
    <property type="term" value="C:cytosol"/>
    <property type="evidence" value="ECO:0007669"/>
    <property type="project" value="TreeGrafter"/>
</dbReference>
<proteinExistence type="inferred from homology"/>
<organism evidence="3 4">
    <name type="scientific">Oceaniferula flava</name>
    <dbReference type="NCBI Taxonomy" id="2800421"/>
    <lineage>
        <taxon>Bacteria</taxon>
        <taxon>Pseudomonadati</taxon>
        <taxon>Verrucomicrobiota</taxon>
        <taxon>Verrucomicrobiia</taxon>
        <taxon>Verrucomicrobiales</taxon>
        <taxon>Verrucomicrobiaceae</taxon>
        <taxon>Oceaniferula</taxon>
    </lineage>
</organism>
<comment type="similarity">
    <text evidence="1">Belongs to the Skp family.</text>
</comment>
<dbReference type="PANTHER" id="PTHR35089">
    <property type="entry name" value="CHAPERONE PROTEIN SKP"/>
    <property type="match status" value="1"/>
</dbReference>
<evidence type="ECO:0000256" key="1">
    <source>
        <dbReference type="ARBA" id="ARBA00009091"/>
    </source>
</evidence>
<evidence type="ECO:0000313" key="4">
    <source>
        <dbReference type="Proteomes" id="UP000634206"/>
    </source>
</evidence>
<keyword evidence="4" id="KW-1185">Reference proteome</keyword>
<sequence length="197" mass="22614">MMRELRIWVVFMLVGMCSTGWAWAEKPKMATVDMQKLFKEYHRTVTAQKHFNAEYASIQKDLNEKSEAVNRKRAQLQKIAEEIKGNDLSDEQKLQRRYEGQLVAQEIKILQRRLSAMTQAEKGKVARKKAASMQGIMTDIKAKVVELSDKLGYDYVFDRSGLNTNQVSFFLYLKDVPDVTANVLKELNKFAPGADSE</sequence>
<dbReference type="RefSeq" id="WP_309488956.1">
    <property type="nucleotide sequence ID" value="NZ_JAENIG010000003.1"/>
</dbReference>
<dbReference type="InterPro" id="IPR024930">
    <property type="entry name" value="Skp_dom_sf"/>
</dbReference>
<comment type="caution">
    <text evidence="3">The sequence shown here is derived from an EMBL/GenBank/DDBJ whole genome shotgun (WGS) entry which is preliminary data.</text>
</comment>
<dbReference type="GO" id="GO:0050821">
    <property type="term" value="P:protein stabilization"/>
    <property type="evidence" value="ECO:0007669"/>
    <property type="project" value="TreeGrafter"/>
</dbReference>
<dbReference type="SMART" id="SM00935">
    <property type="entry name" value="OmpH"/>
    <property type="match status" value="1"/>
</dbReference>
<dbReference type="PANTHER" id="PTHR35089:SF1">
    <property type="entry name" value="CHAPERONE PROTEIN SKP"/>
    <property type="match status" value="1"/>
</dbReference>
<accession>A0AAE2SDJ0</accession>
<dbReference type="Proteomes" id="UP000634206">
    <property type="component" value="Unassembled WGS sequence"/>
</dbReference>
<dbReference type="InterPro" id="IPR005632">
    <property type="entry name" value="Chaperone_Skp"/>
</dbReference>
<gene>
    <name evidence="3" type="ORF">JIN83_05220</name>
</gene>
<name>A0AAE2SDJ0_9BACT</name>
<dbReference type="SUPFAM" id="SSF111384">
    <property type="entry name" value="OmpH-like"/>
    <property type="match status" value="1"/>
</dbReference>
<dbReference type="GO" id="GO:0051082">
    <property type="term" value="F:unfolded protein binding"/>
    <property type="evidence" value="ECO:0007669"/>
    <property type="project" value="InterPro"/>
</dbReference>
<protein>
    <submittedName>
        <fullName evidence="3">OmpH family outer membrane protein</fullName>
    </submittedName>
</protein>